<proteinExistence type="predicted"/>
<dbReference type="PANTHER" id="PTHR43434">
    <property type="entry name" value="PHOSPHOGLYCOLATE PHOSPHATASE"/>
    <property type="match status" value="1"/>
</dbReference>
<dbReference type="EMBL" id="CP014352">
    <property type="protein sequence ID" value="AMS06266.1"/>
    <property type="molecule type" value="Genomic_DNA"/>
</dbReference>
<accession>A0AAC9FCC5</accession>
<evidence type="ECO:0000313" key="2">
    <source>
        <dbReference type="EMBL" id="AOZ47722.1"/>
    </source>
</evidence>
<dbReference type="Gene3D" id="3.40.50.1000">
    <property type="entry name" value="HAD superfamily/HAD-like"/>
    <property type="match status" value="1"/>
</dbReference>
<name>A0AAC9FCC5_9ACTN</name>
<evidence type="ECO:0008006" key="5">
    <source>
        <dbReference type="Google" id="ProtNLM"/>
    </source>
</evidence>
<reference evidence="1 3" key="2">
    <citation type="submission" date="2016-02" db="EMBL/GenBank/DDBJ databases">
        <title>Complete Genome Sequence of Propionibacterium acidipropionici ATCC 55737.</title>
        <authorList>
            <person name="Luna Flores C.H."/>
            <person name="Nielsen L.K."/>
            <person name="Marcellin E."/>
        </authorList>
    </citation>
    <scope>NUCLEOTIDE SEQUENCE [LARGE SCALE GENOMIC DNA]</scope>
    <source>
        <strain evidence="1 3">ATCC 55737</strain>
    </source>
</reference>
<reference evidence="2 4" key="1">
    <citation type="journal article" date="2016" name="Plant Dis.">
        <title>Improved production of propionic acid using genome shuffling.</title>
        <authorList>
            <person name="Luna-Flores C.H."/>
            <person name="Palfreyman R.W."/>
            <person name="Kromer J.O."/>
            <person name="Nielsen L.K."/>
            <person name="Marcellin E."/>
        </authorList>
    </citation>
    <scope>NUCLEOTIDE SEQUENCE [LARGE SCALE GENOMIC DNA]</scope>
    <source>
        <strain evidence="2 4">F3E8</strain>
    </source>
</reference>
<dbReference type="Gene3D" id="1.10.150.240">
    <property type="entry name" value="Putative phosphatase, domain 2"/>
    <property type="match status" value="1"/>
</dbReference>
<evidence type="ECO:0000313" key="1">
    <source>
        <dbReference type="EMBL" id="AMS06266.1"/>
    </source>
</evidence>
<protein>
    <recommendedName>
        <fullName evidence="5">Phosphoglycolate phosphatase</fullName>
    </recommendedName>
</protein>
<dbReference type="GO" id="GO:0005829">
    <property type="term" value="C:cytosol"/>
    <property type="evidence" value="ECO:0007669"/>
    <property type="project" value="TreeGrafter"/>
</dbReference>
<dbReference type="EMBL" id="CP015970">
    <property type="protein sequence ID" value="AOZ47722.1"/>
    <property type="molecule type" value="Genomic_DNA"/>
</dbReference>
<dbReference type="Pfam" id="PF13419">
    <property type="entry name" value="HAD_2"/>
    <property type="match status" value="1"/>
</dbReference>
<gene>
    <name evidence="2" type="ORF">A8L58_14725</name>
    <name evidence="1" type="ORF">AXH35_13275</name>
</gene>
<evidence type="ECO:0000313" key="4">
    <source>
        <dbReference type="Proteomes" id="UP000178666"/>
    </source>
</evidence>
<dbReference type="SUPFAM" id="SSF56784">
    <property type="entry name" value="HAD-like"/>
    <property type="match status" value="1"/>
</dbReference>
<dbReference type="PANTHER" id="PTHR43434:SF20">
    <property type="entry name" value="5'-NUCLEOTIDASE"/>
    <property type="match status" value="1"/>
</dbReference>
<dbReference type="InterPro" id="IPR023198">
    <property type="entry name" value="PGP-like_dom2"/>
</dbReference>
<dbReference type="InterPro" id="IPR023214">
    <property type="entry name" value="HAD_sf"/>
</dbReference>
<organism evidence="1 3">
    <name type="scientific">Acidipropionibacterium acidipropionici</name>
    <dbReference type="NCBI Taxonomy" id="1748"/>
    <lineage>
        <taxon>Bacteria</taxon>
        <taxon>Bacillati</taxon>
        <taxon>Actinomycetota</taxon>
        <taxon>Actinomycetes</taxon>
        <taxon>Propionibacteriales</taxon>
        <taxon>Propionibacteriaceae</taxon>
        <taxon>Acidipropionibacterium</taxon>
    </lineage>
</organism>
<keyword evidence="4" id="KW-1185">Reference proteome</keyword>
<dbReference type="AlphaFoldDB" id="A0AAC9FCC5"/>
<dbReference type="SFLD" id="SFLDG01129">
    <property type="entry name" value="C1.5:_HAD__Beta-PGM__Phosphata"/>
    <property type="match status" value="1"/>
</dbReference>
<dbReference type="GO" id="GO:0004713">
    <property type="term" value="F:protein tyrosine kinase activity"/>
    <property type="evidence" value="ECO:0007669"/>
    <property type="project" value="TreeGrafter"/>
</dbReference>
<dbReference type="InterPro" id="IPR050155">
    <property type="entry name" value="HAD-like_hydrolase_sf"/>
</dbReference>
<sequence>MMAGIGATAVLFDMDGTISDSLDCIAGALRLMAADLGLPEPDLSDVTTFMGPPMTDTVRWITGFTDQADIERAAGLYRDHHDELEYLVSVYPGVVELICDLHDAGIALGLATSKRIRIARRWLDDYHLSGEFDAVAGAAETHAGADKAGIIADALSQLEAKRLDTSHPVMVGDRSHDIDGAAAHGIDTIYVEWGYGTPAEAATAAYRAHDVAELRALLLG</sequence>
<dbReference type="SFLD" id="SFLDS00003">
    <property type="entry name" value="Haloacid_Dehalogenase"/>
    <property type="match status" value="1"/>
</dbReference>
<dbReference type="InterPro" id="IPR036412">
    <property type="entry name" value="HAD-like_sf"/>
</dbReference>
<dbReference type="Proteomes" id="UP000075221">
    <property type="component" value="Chromosome"/>
</dbReference>
<evidence type="ECO:0000313" key="3">
    <source>
        <dbReference type="Proteomes" id="UP000075221"/>
    </source>
</evidence>
<dbReference type="Proteomes" id="UP000178666">
    <property type="component" value="Chromosome"/>
</dbReference>
<dbReference type="InterPro" id="IPR041492">
    <property type="entry name" value="HAD_2"/>
</dbReference>